<dbReference type="PROSITE" id="PS51257">
    <property type="entry name" value="PROKAR_LIPOPROTEIN"/>
    <property type="match status" value="1"/>
</dbReference>
<gene>
    <name evidence="1" type="ORF">GCM10007925_00790</name>
</gene>
<evidence type="ECO:0000313" key="2">
    <source>
        <dbReference type="Proteomes" id="UP001156703"/>
    </source>
</evidence>
<evidence type="ECO:0000313" key="1">
    <source>
        <dbReference type="EMBL" id="GLR46368.1"/>
    </source>
</evidence>
<keyword evidence="2" id="KW-1185">Reference proteome</keyword>
<proteinExistence type="predicted"/>
<organism evidence="1 2">
    <name type="scientific">Sphingomonas astaxanthinifaciens DSM 22298</name>
    <dbReference type="NCBI Taxonomy" id="1123267"/>
    <lineage>
        <taxon>Bacteria</taxon>
        <taxon>Pseudomonadati</taxon>
        <taxon>Pseudomonadota</taxon>
        <taxon>Alphaproteobacteria</taxon>
        <taxon>Sphingomonadales</taxon>
        <taxon>Sphingomonadaceae</taxon>
        <taxon>Sphingomonas</taxon>
    </lineage>
</organism>
<name>A0ABQ5Z642_9SPHN</name>
<evidence type="ECO:0008006" key="3">
    <source>
        <dbReference type="Google" id="ProtNLM"/>
    </source>
</evidence>
<comment type="caution">
    <text evidence="1">The sequence shown here is derived from an EMBL/GenBank/DDBJ whole genome shotgun (WGS) entry which is preliminary data.</text>
</comment>
<protein>
    <recommendedName>
        <fullName evidence="3">Lipoprotein</fullName>
    </recommendedName>
</protein>
<dbReference type="EMBL" id="BSOO01000001">
    <property type="protein sequence ID" value="GLR46368.1"/>
    <property type="molecule type" value="Genomic_DNA"/>
</dbReference>
<accession>A0ABQ5Z642</accession>
<dbReference type="RefSeq" id="WP_029940555.1">
    <property type="nucleotide sequence ID" value="NZ_BSOO01000001.1"/>
</dbReference>
<reference evidence="2" key="1">
    <citation type="journal article" date="2019" name="Int. J. Syst. Evol. Microbiol.">
        <title>The Global Catalogue of Microorganisms (GCM) 10K type strain sequencing project: providing services to taxonomists for standard genome sequencing and annotation.</title>
        <authorList>
            <consortium name="The Broad Institute Genomics Platform"/>
            <consortium name="The Broad Institute Genome Sequencing Center for Infectious Disease"/>
            <person name="Wu L."/>
            <person name="Ma J."/>
        </authorList>
    </citation>
    <scope>NUCLEOTIDE SEQUENCE [LARGE SCALE GENOMIC DNA]</scope>
    <source>
        <strain evidence="2">NBRC 102146</strain>
    </source>
</reference>
<dbReference type="Proteomes" id="UP001156703">
    <property type="component" value="Unassembled WGS sequence"/>
</dbReference>
<sequence>MSGARTTRRRLLLVPLLGASLGLGGCVAGMAAGAISAAATSGRKPQGSFVADEGVKQAAIAACSAEAAKSGAVAIIDSEQRSATRVVVWGSAGTGPARHSFECHFDTRIVGFKLRRI</sequence>